<name>A0A1H3A4I1_9PROT</name>
<dbReference type="EMBL" id="FNNH01000112">
    <property type="protein sequence ID" value="SDX24108.1"/>
    <property type="molecule type" value="Genomic_DNA"/>
</dbReference>
<organism evidence="2 3">
    <name type="scientific">Nitrosomonas communis</name>
    <dbReference type="NCBI Taxonomy" id="44574"/>
    <lineage>
        <taxon>Bacteria</taxon>
        <taxon>Pseudomonadati</taxon>
        <taxon>Pseudomonadota</taxon>
        <taxon>Betaproteobacteria</taxon>
        <taxon>Nitrosomonadales</taxon>
        <taxon>Nitrosomonadaceae</taxon>
        <taxon>Nitrosomonas</taxon>
    </lineage>
</organism>
<evidence type="ECO:0000313" key="3">
    <source>
        <dbReference type="Proteomes" id="UP000183454"/>
    </source>
</evidence>
<gene>
    <name evidence="2" type="ORF">SAMN05421882_11121</name>
</gene>
<dbReference type="AlphaFoldDB" id="A0A1H3A4I1"/>
<keyword evidence="1" id="KW-1133">Transmembrane helix</keyword>
<sequence length="35" mass="3798">MIGTLIGKALLTVSLFIANLTADIFHAWVTQDLLP</sequence>
<evidence type="ECO:0000313" key="2">
    <source>
        <dbReference type="EMBL" id="SDX24108.1"/>
    </source>
</evidence>
<reference evidence="2 3" key="1">
    <citation type="submission" date="2016-10" db="EMBL/GenBank/DDBJ databases">
        <authorList>
            <person name="de Groot N.N."/>
        </authorList>
    </citation>
    <scope>NUCLEOTIDE SEQUENCE [LARGE SCALE GENOMIC DNA]</scope>
    <source>
        <strain evidence="2 3">Nm110</strain>
    </source>
</reference>
<accession>A0A1H3A4I1</accession>
<protein>
    <submittedName>
        <fullName evidence="2">Uncharacterized protein</fullName>
    </submittedName>
</protein>
<keyword evidence="1" id="KW-0472">Membrane</keyword>
<feature type="non-terminal residue" evidence="2">
    <location>
        <position position="35"/>
    </location>
</feature>
<dbReference type="Proteomes" id="UP000183454">
    <property type="component" value="Unassembled WGS sequence"/>
</dbReference>
<keyword evidence="1" id="KW-0812">Transmembrane</keyword>
<feature type="transmembrane region" description="Helical" evidence="1">
    <location>
        <begin position="9"/>
        <end position="29"/>
    </location>
</feature>
<proteinExistence type="predicted"/>
<evidence type="ECO:0000256" key="1">
    <source>
        <dbReference type="SAM" id="Phobius"/>
    </source>
</evidence>